<feature type="region of interest" description="Disordered" evidence="6">
    <location>
        <begin position="1"/>
        <end position="62"/>
    </location>
</feature>
<dbReference type="Pfam" id="PF00860">
    <property type="entry name" value="Xan_ur_permease"/>
    <property type="match status" value="1"/>
</dbReference>
<feature type="transmembrane region" description="Helical" evidence="7">
    <location>
        <begin position="509"/>
        <end position="527"/>
    </location>
</feature>
<protein>
    <recommendedName>
        <fullName evidence="10">Solute carrier family 23 member 2</fullName>
    </recommendedName>
</protein>
<comment type="similarity">
    <text evidence="2">Belongs to the nucleobase:cation symporter-2 (NCS2) (TC 2.A.40) family.</text>
</comment>
<evidence type="ECO:0000256" key="2">
    <source>
        <dbReference type="ARBA" id="ARBA00008821"/>
    </source>
</evidence>
<feature type="transmembrane region" description="Helical" evidence="7">
    <location>
        <begin position="124"/>
        <end position="144"/>
    </location>
</feature>
<evidence type="ECO:0000256" key="4">
    <source>
        <dbReference type="ARBA" id="ARBA00022989"/>
    </source>
</evidence>
<keyword evidence="9" id="KW-1185">Reference proteome</keyword>
<feature type="transmembrane region" description="Helical" evidence="7">
    <location>
        <begin position="368"/>
        <end position="388"/>
    </location>
</feature>
<evidence type="ECO:0000313" key="8">
    <source>
        <dbReference type="EMBL" id="KAK3104361.1"/>
    </source>
</evidence>
<dbReference type="AlphaFoldDB" id="A0AA89C7P4"/>
<comment type="subcellular location">
    <subcellularLocation>
        <location evidence="1">Membrane</location>
        <topology evidence="1">Multi-pass membrane protein</topology>
    </subcellularLocation>
</comment>
<dbReference type="InterPro" id="IPR006043">
    <property type="entry name" value="NCS2"/>
</dbReference>
<keyword evidence="4 7" id="KW-1133">Transmembrane helix</keyword>
<organism evidence="8 9">
    <name type="scientific">Pinctada imbricata</name>
    <name type="common">Atlantic pearl-oyster</name>
    <name type="synonym">Pinctada martensii</name>
    <dbReference type="NCBI Taxonomy" id="66713"/>
    <lineage>
        <taxon>Eukaryota</taxon>
        <taxon>Metazoa</taxon>
        <taxon>Spiralia</taxon>
        <taxon>Lophotrochozoa</taxon>
        <taxon>Mollusca</taxon>
        <taxon>Bivalvia</taxon>
        <taxon>Autobranchia</taxon>
        <taxon>Pteriomorphia</taxon>
        <taxon>Pterioida</taxon>
        <taxon>Pterioidea</taxon>
        <taxon>Pteriidae</taxon>
        <taxon>Pinctada</taxon>
    </lineage>
</organism>
<name>A0AA89C7P4_PINIB</name>
<evidence type="ECO:0000256" key="3">
    <source>
        <dbReference type="ARBA" id="ARBA00022692"/>
    </source>
</evidence>
<evidence type="ECO:0000313" key="9">
    <source>
        <dbReference type="Proteomes" id="UP001186944"/>
    </source>
</evidence>
<keyword evidence="3 7" id="KW-0812">Transmembrane</keyword>
<feature type="transmembrane region" description="Helical" evidence="7">
    <location>
        <begin position="211"/>
        <end position="231"/>
    </location>
</feature>
<feature type="transmembrane region" description="Helical" evidence="7">
    <location>
        <begin position="479"/>
        <end position="497"/>
    </location>
</feature>
<evidence type="ECO:0000256" key="5">
    <source>
        <dbReference type="ARBA" id="ARBA00023136"/>
    </source>
</evidence>
<feature type="transmembrane region" description="Helical" evidence="7">
    <location>
        <begin position="305"/>
        <end position="328"/>
    </location>
</feature>
<dbReference type="Proteomes" id="UP001186944">
    <property type="component" value="Unassembled WGS sequence"/>
</dbReference>
<feature type="transmembrane region" description="Helical" evidence="7">
    <location>
        <begin position="238"/>
        <end position="255"/>
    </location>
</feature>
<gene>
    <name evidence="8" type="ORF">FSP39_000293</name>
</gene>
<reference evidence="8" key="1">
    <citation type="submission" date="2019-08" db="EMBL/GenBank/DDBJ databases">
        <title>The improved chromosome-level genome for the pearl oyster Pinctada fucata martensii using PacBio sequencing and Hi-C.</title>
        <authorList>
            <person name="Zheng Z."/>
        </authorList>
    </citation>
    <scope>NUCLEOTIDE SEQUENCE</scope>
    <source>
        <strain evidence="8">ZZ-2019</strain>
        <tissue evidence="8">Adductor muscle</tissue>
    </source>
</reference>
<evidence type="ECO:0008006" key="10">
    <source>
        <dbReference type="Google" id="ProtNLM"/>
    </source>
</evidence>
<dbReference type="GO" id="GO:0016020">
    <property type="term" value="C:membrane"/>
    <property type="evidence" value="ECO:0007669"/>
    <property type="project" value="UniProtKB-SubCell"/>
</dbReference>
<feature type="transmembrane region" description="Helical" evidence="7">
    <location>
        <begin position="83"/>
        <end position="112"/>
    </location>
</feature>
<sequence length="633" mass="69403">MAELTENGPPSYGEVNHAYQETEHNGNIHTNSTLTRRPRDENNDVTAGDKQWDKEKDGSQAVTIENDGSASKLLYRTSQTPPFHLLLFFGFQQALLSLSSSLGQVIIAAGVMCADNDQEMKSQMLGSILIINGLSTLMMVTLGSRLPLYQGSYSGYLIPLLTLQNLQPDMCKRFDTSLINATAANSSLITDIETERKQYSMDTFGSMQGSLMLVGFIHALIGGTGLIGVLLRFIGPVTIVPTILLVGIYIAEPALKFAVVYWPITFLTLALAFIFAFYLGKFLLPIPVWTPSKGFRFIRYPLHQVYAILIAITIGWLVCHVMTVAGVFTDDPKNKQYKARTDASIHEALDSANWIFYPYPGMYGTPTIKATIFVGYMIATMISILDSIGDYYACARMSHVPPPPQHATNRGIMVEGISTVISGAMGAPVATTTYGPNIGAIGITRVASRSVFITLGLIYIVFGLLGKLSAVFVSIPHPVLGGSIIMMVGMFIGVNLSNLQPVDLSSTRNLAIIGVSIMMGLVVPLWVKKYPEDVETGNVDIDFILKGLLANPNFSGSVLAFLLDNTIPGTKKERGISAWQDPSSCSEEEKALFEDTAEIYEFPLSQRIKRLRIWKYIPFMPDPAENEENQTKL</sequence>
<feature type="transmembrane region" description="Helical" evidence="7">
    <location>
        <begin position="261"/>
        <end position="284"/>
    </location>
</feature>
<evidence type="ECO:0000256" key="7">
    <source>
        <dbReference type="SAM" id="Phobius"/>
    </source>
</evidence>
<dbReference type="EMBL" id="VSWD01000004">
    <property type="protein sequence ID" value="KAK3104361.1"/>
    <property type="molecule type" value="Genomic_DNA"/>
</dbReference>
<proteinExistence type="inferred from homology"/>
<accession>A0AA89C7P4</accession>
<dbReference type="PANTHER" id="PTHR11119">
    <property type="entry name" value="XANTHINE-URACIL / VITAMIN C PERMEASE FAMILY MEMBER"/>
    <property type="match status" value="1"/>
</dbReference>
<evidence type="ECO:0000256" key="1">
    <source>
        <dbReference type="ARBA" id="ARBA00004141"/>
    </source>
</evidence>
<comment type="caution">
    <text evidence="8">The sequence shown here is derived from an EMBL/GenBank/DDBJ whole genome shotgun (WGS) entry which is preliminary data.</text>
</comment>
<dbReference type="GO" id="GO:0022857">
    <property type="term" value="F:transmembrane transporter activity"/>
    <property type="evidence" value="ECO:0007669"/>
    <property type="project" value="InterPro"/>
</dbReference>
<feature type="transmembrane region" description="Helical" evidence="7">
    <location>
        <begin position="451"/>
        <end position="473"/>
    </location>
</feature>
<keyword evidence="5 7" id="KW-0472">Membrane</keyword>
<evidence type="ECO:0000256" key="6">
    <source>
        <dbReference type="SAM" id="MobiDB-lite"/>
    </source>
</evidence>